<keyword evidence="4" id="KW-1185">Reference proteome</keyword>
<feature type="transmembrane region" description="Helical" evidence="1">
    <location>
        <begin position="351"/>
        <end position="368"/>
    </location>
</feature>
<feature type="transmembrane region" description="Helical" evidence="1">
    <location>
        <begin position="882"/>
        <end position="899"/>
    </location>
</feature>
<keyword evidence="1" id="KW-0812">Transmembrane</keyword>
<feature type="transmembrane region" description="Helical" evidence="1">
    <location>
        <begin position="814"/>
        <end position="831"/>
    </location>
</feature>
<keyword evidence="1" id="KW-1133">Transmembrane helix</keyword>
<feature type="transmembrane region" description="Helical" evidence="1">
    <location>
        <begin position="194"/>
        <end position="213"/>
    </location>
</feature>
<feature type="transmembrane region" description="Helical" evidence="1">
    <location>
        <begin position="680"/>
        <end position="698"/>
    </location>
</feature>
<protein>
    <submittedName>
        <fullName evidence="3">Uncharacterized protein</fullName>
    </submittedName>
</protein>
<feature type="transmembrane region" description="Helical" evidence="1">
    <location>
        <begin position="220"/>
        <end position="239"/>
    </location>
</feature>
<comment type="caution">
    <text evidence="3">The sequence shown here is derived from an EMBL/GenBank/DDBJ whole genome shotgun (WGS) entry which is preliminary data.</text>
</comment>
<evidence type="ECO:0000313" key="4">
    <source>
        <dbReference type="Proteomes" id="UP000472971"/>
    </source>
</evidence>
<reference evidence="3 4" key="1">
    <citation type="submission" date="2020-02" db="EMBL/GenBank/DDBJ databases">
        <title>Bacillus aquiflavi sp. nov., isolated from yellow water of strong flavor Chinese baijiu in Yibin region of China.</title>
        <authorList>
            <person name="Xie J."/>
        </authorList>
    </citation>
    <scope>NUCLEOTIDE SEQUENCE [LARGE SCALE GENOMIC DNA]</scope>
    <source>
        <strain evidence="3 4">3H-10</strain>
    </source>
</reference>
<feature type="transmembrane region" description="Helical" evidence="1">
    <location>
        <begin position="245"/>
        <end position="262"/>
    </location>
</feature>
<feature type="transmembrane region" description="Helical" evidence="1">
    <location>
        <begin position="943"/>
        <end position="960"/>
    </location>
</feature>
<feature type="transmembrane region" description="Helical" evidence="1">
    <location>
        <begin position="911"/>
        <end position="937"/>
    </location>
</feature>
<feature type="transmembrane region" description="Helical" evidence="1">
    <location>
        <begin position="786"/>
        <end position="805"/>
    </location>
</feature>
<feature type="transmembrane region" description="Helical" evidence="1">
    <location>
        <begin position="707"/>
        <end position="727"/>
    </location>
</feature>
<feature type="transmembrane region" description="Helical" evidence="1">
    <location>
        <begin position="406"/>
        <end position="424"/>
    </location>
</feature>
<dbReference type="EMBL" id="JAAIWN010000027">
    <property type="protein sequence ID" value="NEY82107.1"/>
    <property type="molecule type" value="Genomic_DNA"/>
</dbReference>
<feature type="transmembrane region" description="Helical" evidence="1">
    <location>
        <begin position="508"/>
        <end position="528"/>
    </location>
</feature>
<feature type="transmembrane region" description="Helical" evidence="1">
    <location>
        <begin position="159"/>
        <end position="182"/>
    </location>
</feature>
<dbReference type="AlphaFoldDB" id="A0A6B3W0S0"/>
<feature type="transmembrane region" description="Helical" evidence="1">
    <location>
        <begin position="837"/>
        <end position="854"/>
    </location>
</feature>
<feature type="transmembrane region" description="Helical" evidence="1">
    <location>
        <begin position="972"/>
        <end position="994"/>
    </location>
</feature>
<feature type="transmembrane region" description="Helical" evidence="1">
    <location>
        <begin position="274"/>
        <end position="296"/>
    </location>
</feature>
<dbReference type="InterPro" id="IPR058062">
    <property type="entry name" value="SCO7613_C"/>
</dbReference>
<feature type="transmembrane region" description="Helical" evidence="1">
    <location>
        <begin position="1051"/>
        <end position="1070"/>
    </location>
</feature>
<feature type="transmembrane region" description="Helical" evidence="1">
    <location>
        <begin position="650"/>
        <end position="668"/>
    </location>
</feature>
<gene>
    <name evidence="3" type="ORF">G4D64_11500</name>
    <name evidence="2" type="ORF">H1Z61_12110</name>
</gene>
<evidence type="ECO:0000313" key="2">
    <source>
        <dbReference type="EMBL" id="MBA4537851.1"/>
    </source>
</evidence>
<proteinExistence type="predicted"/>
<feature type="transmembrane region" description="Helical" evidence="1">
    <location>
        <begin position="128"/>
        <end position="147"/>
    </location>
</feature>
<dbReference type="EMBL" id="JACEIO010000029">
    <property type="protein sequence ID" value="MBA4537851.1"/>
    <property type="molecule type" value="Genomic_DNA"/>
</dbReference>
<feature type="transmembrane region" description="Helical" evidence="1">
    <location>
        <begin position="99"/>
        <end position="122"/>
    </location>
</feature>
<evidence type="ECO:0000313" key="5">
    <source>
        <dbReference type="Proteomes" id="UP000570010"/>
    </source>
</evidence>
<feature type="transmembrane region" description="Helical" evidence="1">
    <location>
        <begin position="302"/>
        <end position="319"/>
    </location>
</feature>
<feature type="transmembrane region" description="Helical" evidence="1">
    <location>
        <begin position="326"/>
        <end position="345"/>
    </location>
</feature>
<feature type="transmembrane region" description="Helical" evidence="1">
    <location>
        <begin position="603"/>
        <end position="620"/>
    </location>
</feature>
<reference evidence="2 5" key="2">
    <citation type="submission" date="2020-07" db="EMBL/GenBank/DDBJ databases">
        <authorList>
            <person name="Feng H."/>
        </authorList>
    </citation>
    <scope>NUCLEOTIDE SEQUENCE [LARGE SCALE GENOMIC DNA]</scope>
    <source>
        <strain evidence="2">S-12</strain>
        <strain evidence="5">s-12</strain>
    </source>
</reference>
<feature type="transmembrane region" description="Helical" evidence="1">
    <location>
        <begin position="431"/>
        <end position="451"/>
    </location>
</feature>
<feature type="transmembrane region" description="Helical" evidence="1">
    <location>
        <begin position="760"/>
        <end position="780"/>
    </location>
</feature>
<feature type="transmembrane region" description="Helical" evidence="1">
    <location>
        <begin position="457"/>
        <end position="477"/>
    </location>
</feature>
<feature type="transmembrane region" description="Helical" evidence="1">
    <location>
        <begin position="573"/>
        <end position="591"/>
    </location>
</feature>
<feature type="transmembrane region" description="Helical" evidence="1">
    <location>
        <begin position="380"/>
        <end position="400"/>
    </location>
</feature>
<accession>A0A6B3W0S0</accession>
<feature type="transmembrane region" description="Helical" evidence="1">
    <location>
        <begin position="626"/>
        <end position="643"/>
    </location>
</feature>
<feature type="transmembrane region" description="Helical" evidence="1">
    <location>
        <begin position="1100"/>
        <end position="1120"/>
    </location>
</feature>
<dbReference type="Proteomes" id="UP000472971">
    <property type="component" value="Unassembled WGS sequence"/>
</dbReference>
<feature type="transmembrane region" description="Helical" evidence="1">
    <location>
        <begin position="1075"/>
        <end position="1094"/>
    </location>
</feature>
<keyword evidence="1" id="KW-0472">Membrane</keyword>
<sequence>MEKASKLKTDIEQRRHLFLKELDILTKKQYTTNHTANTIKEAYQRLYEERLEIVKQLNEDQHPLKKETIEKDSPPAPVIQHKPVPVKEISPEARRERNISILLSIGVAMLLIAGFTVAITNWNTMHEVTKTLSIAAVAMVFFSFSWLCEKQLSIQKTAFSFGVLGNLFLPIVIFTAGFYRLFGEWLSIFGSGKYVLGFLASALLLPLYGFYALRLKSRFYVWLCYITISIGVSFFLASLKLTIDLFFFGVALCNGLLIIAYVKKKIPEKLRLFTNDFLMFIHIQLIISTVLMTFIFEVQAMHSLNLFLFSGLYLAMMFARQRTEYHIGFTLLLIYAVYQFSEQTIFNEINAIFYALVGFIYISLERLFQKNPLFIRIFRMTSAALSSLAFLAISLKAITIYEAPSLFIFLAYLIVTANFVWLAYHTKWIATAFIAPVFLEVTILYGMYLLVPNVSPTSFPVLLFISGVILYGLSLLFKRYKYTLTIASATFVIFLCVIPFAALLKLSMIETAGAALQLFIYGIILIHVHKTTSYPLARQAIPWVQPISWALAWILIYQDIIYAWPYYEMTFNISFHLTLGSVLLLCTAFIWKRLKDIPIVKSTGATAIAYYLFALSTLPFAEMNELFVRTGILAFGIFLSELVRKVSKDGRFHILTNVFVLFTYLSLVDTIDVGNTVSEFLFLLIKYIGGVILLLFISKRFQSRAPWLANSAFYLAHIYLPMSLFITLSETNWHPVSLLLSVCIYIYSVLTWPRLLEQRILSLVAYVHVPLAFILTINFYSFPEELYAYTGFFSSSILFLITFVLKDIRKRDAIWLNILFSSIGMIILISSSFDYEVAAFIIITLYSGLIVFLFHQMKWYLLQGIPLLMQITAIRLLPFDELTNALFALSFAIIFKIIGKQYVKKPYDLQAPFLLAIKIDSFTIMSFLYTFSMYLWIDSSFNLLIQLLPSFVIVYLLYSQMKRFDSIFEKRIIQSLTATALLAPYFTLLNGISINPFIKMELYVLPFVALAFYLRWRIWNDLSISSIVEWFVLGIASFVLFFDAYTSNTVIDAILIGSLALLAIIGGFIYKVKAYFITGIAVLFITLFVYSRPFFQALPWWVYLLVGGLMLIAVASFYEWQKQRVNDEGKTLLQEKWASLLEKWRQWK</sequence>
<organism evidence="3 4">
    <name type="scientific">Bacillus aquiflavi</name>
    <dbReference type="NCBI Taxonomy" id="2672567"/>
    <lineage>
        <taxon>Bacteria</taxon>
        <taxon>Bacillati</taxon>
        <taxon>Bacillota</taxon>
        <taxon>Bacilli</taxon>
        <taxon>Bacillales</taxon>
        <taxon>Bacillaceae</taxon>
        <taxon>Bacillus</taxon>
    </lineage>
</organism>
<name>A0A6B3W0S0_9BACI</name>
<feature type="transmembrane region" description="Helical" evidence="1">
    <location>
        <begin position="1028"/>
        <end position="1045"/>
    </location>
</feature>
<dbReference type="RefSeq" id="WP_163242497.1">
    <property type="nucleotide sequence ID" value="NZ_JAAIWN010000027.1"/>
</dbReference>
<feature type="transmembrane region" description="Helical" evidence="1">
    <location>
        <begin position="733"/>
        <end position="753"/>
    </location>
</feature>
<dbReference type="Proteomes" id="UP000570010">
    <property type="component" value="Unassembled WGS sequence"/>
</dbReference>
<dbReference type="NCBIfam" id="NF047321">
    <property type="entry name" value="SCO7613_CTERM"/>
    <property type="match status" value="1"/>
</dbReference>
<feature type="transmembrane region" description="Helical" evidence="1">
    <location>
        <begin position="484"/>
        <end position="502"/>
    </location>
</feature>
<evidence type="ECO:0000313" key="3">
    <source>
        <dbReference type="EMBL" id="NEY82107.1"/>
    </source>
</evidence>
<feature type="transmembrane region" description="Helical" evidence="1">
    <location>
        <begin position="549"/>
        <end position="567"/>
    </location>
</feature>
<evidence type="ECO:0000256" key="1">
    <source>
        <dbReference type="SAM" id="Phobius"/>
    </source>
</evidence>